<sequence>MSVPFLPLQCLPVSKSTSESPSEDDPGGPSFIGTLDDDILWSIFKINANMKGDMPGRPKVPLSQWRPRALTATLACSQVCQSWRAMVLRSSSIWAGLIDIDYLFRLKLDGREEILGRIGGALISVKGTIHTAEQREFVLRLLREEWHRLQNFSIRISDLESINDLFLQDDWAVLYTPSKSLQSFSFFPENSNSIRSFIGPSTLNIFGDEAPRLDSFSFRPTSALKFTGRWFSNLRDLYIEGTYTGTESILGWLEALNRMNHLERLRVAYAISVPADITSPLPIAQLPFLHTLVVHGRSILEVALFLDHIFPGQGCGLRLCTQDTRTPSLTDPLFPRINASLSRFSENWFGHARCLGTIYLSSSRNHLSISHSEMPSIARDPLFEIIIHHGSHRRDVDFFLSFLHAFSLCDFSGITRMVIRGLEKDQMSTSHVQKFLKAFSNVEILKTGRPTLGPLIFSDRKQGDKHVVFPKLRKLVAHGALFLTQPPLEDSWTEFLQWRRKIEHPVPILDLTKCREAFPREVLEAVRGLKVLWRDSDGEVQEYVCRSGKKRTFQEWVQERSSTILNR</sequence>
<proteinExistence type="predicted"/>
<evidence type="ECO:0000313" key="2">
    <source>
        <dbReference type="Proteomes" id="UP000467700"/>
    </source>
</evidence>
<comment type="caution">
    <text evidence="1">The sequence shown here is derived from an EMBL/GenBank/DDBJ whole genome shotgun (WGS) entry which is preliminary data.</text>
</comment>
<reference evidence="1 2" key="1">
    <citation type="submission" date="2020-01" db="EMBL/GenBank/DDBJ databases">
        <authorList>
            <person name="Gupta K D."/>
        </authorList>
    </citation>
    <scope>NUCLEOTIDE SEQUENCE [LARGE SCALE GENOMIC DNA]</scope>
</reference>
<dbReference type="EMBL" id="CACVBS010000035">
    <property type="protein sequence ID" value="CAA7262039.1"/>
    <property type="molecule type" value="Genomic_DNA"/>
</dbReference>
<evidence type="ECO:0000313" key="1">
    <source>
        <dbReference type="EMBL" id="CAA7262039.1"/>
    </source>
</evidence>
<dbReference type="OrthoDB" id="2934649at2759"/>
<name>A0A8S0XGV2_CYCAE</name>
<protein>
    <recommendedName>
        <fullName evidence="3">F-box domain-containing protein</fullName>
    </recommendedName>
</protein>
<gene>
    <name evidence="1" type="ORF">AAE3_LOCUS4244</name>
</gene>
<keyword evidence="2" id="KW-1185">Reference proteome</keyword>
<evidence type="ECO:0008006" key="3">
    <source>
        <dbReference type="Google" id="ProtNLM"/>
    </source>
</evidence>
<accession>A0A8S0XGV2</accession>
<dbReference type="AlphaFoldDB" id="A0A8S0XGV2"/>
<dbReference type="Proteomes" id="UP000467700">
    <property type="component" value="Unassembled WGS sequence"/>
</dbReference>
<organism evidence="1 2">
    <name type="scientific">Cyclocybe aegerita</name>
    <name type="common">Black poplar mushroom</name>
    <name type="synonym">Agrocybe aegerita</name>
    <dbReference type="NCBI Taxonomy" id="1973307"/>
    <lineage>
        <taxon>Eukaryota</taxon>
        <taxon>Fungi</taxon>
        <taxon>Dikarya</taxon>
        <taxon>Basidiomycota</taxon>
        <taxon>Agaricomycotina</taxon>
        <taxon>Agaricomycetes</taxon>
        <taxon>Agaricomycetidae</taxon>
        <taxon>Agaricales</taxon>
        <taxon>Agaricineae</taxon>
        <taxon>Bolbitiaceae</taxon>
        <taxon>Cyclocybe</taxon>
    </lineage>
</organism>